<organism evidence="2 3">
    <name type="scientific">Dreissena polymorpha</name>
    <name type="common">Zebra mussel</name>
    <name type="synonym">Mytilus polymorpha</name>
    <dbReference type="NCBI Taxonomy" id="45954"/>
    <lineage>
        <taxon>Eukaryota</taxon>
        <taxon>Metazoa</taxon>
        <taxon>Spiralia</taxon>
        <taxon>Lophotrochozoa</taxon>
        <taxon>Mollusca</taxon>
        <taxon>Bivalvia</taxon>
        <taxon>Autobranchia</taxon>
        <taxon>Heteroconchia</taxon>
        <taxon>Euheterodonta</taxon>
        <taxon>Imparidentia</taxon>
        <taxon>Neoheterodontei</taxon>
        <taxon>Myida</taxon>
        <taxon>Dreissenoidea</taxon>
        <taxon>Dreissenidae</taxon>
        <taxon>Dreissena</taxon>
    </lineage>
</organism>
<reference evidence="2" key="2">
    <citation type="submission" date="2020-11" db="EMBL/GenBank/DDBJ databases">
        <authorList>
            <person name="McCartney M.A."/>
            <person name="Auch B."/>
            <person name="Kono T."/>
            <person name="Mallez S."/>
            <person name="Becker A."/>
            <person name="Gohl D.M."/>
            <person name="Silverstein K.A.T."/>
            <person name="Koren S."/>
            <person name="Bechman K.B."/>
            <person name="Herman A."/>
            <person name="Abrahante J.E."/>
            <person name="Garbe J."/>
        </authorList>
    </citation>
    <scope>NUCLEOTIDE SEQUENCE</scope>
    <source>
        <strain evidence="2">Duluth1</strain>
        <tissue evidence="2">Whole animal</tissue>
    </source>
</reference>
<keyword evidence="1" id="KW-0175">Coiled coil</keyword>
<gene>
    <name evidence="2" type="ORF">DPMN_042628</name>
</gene>
<name>A0A9D4D2D6_DREPO</name>
<dbReference type="EMBL" id="JAIWYP010000011">
    <property type="protein sequence ID" value="KAH3736068.1"/>
    <property type="molecule type" value="Genomic_DNA"/>
</dbReference>
<dbReference type="AlphaFoldDB" id="A0A9D4D2D6"/>
<evidence type="ECO:0000313" key="3">
    <source>
        <dbReference type="Proteomes" id="UP000828390"/>
    </source>
</evidence>
<sequence length="204" mass="23445">MSYDMGQLSINFQTILDELNTFKRIQEASIQTVEVSYSEQLQEIRNTREKLNAALDVLEKATLKELDEMRTTLQTSLKNDVDNCRKMTDKLKKIIEAATVTVLCDKSRKEMEFIASRKCLDRIQESESYLRKNPVKLQGSILFKANIDIEKYLSQQASLGKIVYGMQSFFLRMNPDYVMTVKSKCEYLVRIPSDGNQTNSISGV</sequence>
<evidence type="ECO:0000256" key="1">
    <source>
        <dbReference type="SAM" id="Coils"/>
    </source>
</evidence>
<reference evidence="2" key="1">
    <citation type="journal article" date="2019" name="bioRxiv">
        <title>The Genome of the Zebra Mussel, Dreissena polymorpha: A Resource for Invasive Species Research.</title>
        <authorList>
            <person name="McCartney M.A."/>
            <person name="Auch B."/>
            <person name="Kono T."/>
            <person name="Mallez S."/>
            <person name="Zhang Y."/>
            <person name="Obille A."/>
            <person name="Becker A."/>
            <person name="Abrahante J.E."/>
            <person name="Garbe J."/>
            <person name="Badalamenti J.P."/>
            <person name="Herman A."/>
            <person name="Mangelson H."/>
            <person name="Liachko I."/>
            <person name="Sullivan S."/>
            <person name="Sone E.D."/>
            <person name="Koren S."/>
            <person name="Silverstein K.A.T."/>
            <person name="Beckman K.B."/>
            <person name="Gohl D.M."/>
        </authorList>
    </citation>
    <scope>NUCLEOTIDE SEQUENCE</scope>
    <source>
        <strain evidence="2">Duluth1</strain>
        <tissue evidence="2">Whole animal</tissue>
    </source>
</reference>
<keyword evidence="3" id="KW-1185">Reference proteome</keyword>
<accession>A0A9D4D2D6</accession>
<protein>
    <submittedName>
        <fullName evidence="2">Uncharacterized protein</fullName>
    </submittedName>
</protein>
<proteinExistence type="predicted"/>
<feature type="coiled-coil region" evidence="1">
    <location>
        <begin position="34"/>
        <end position="64"/>
    </location>
</feature>
<evidence type="ECO:0000313" key="2">
    <source>
        <dbReference type="EMBL" id="KAH3736068.1"/>
    </source>
</evidence>
<comment type="caution">
    <text evidence="2">The sequence shown here is derived from an EMBL/GenBank/DDBJ whole genome shotgun (WGS) entry which is preliminary data.</text>
</comment>
<dbReference type="Proteomes" id="UP000828390">
    <property type="component" value="Unassembled WGS sequence"/>
</dbReference>